<protein>
    <submittedName>
        <fullName evidence="1">Uncharacterized protein</fullName>
    </submittedName>
</protein>
<dbReference type="EMBL" id="MU277199">
    <property type="protein sequence ID" value="KAI0064229.1"/>
    <property type="molecule type" value="Genomic_DNA"/>
</dbReference>
<reference evidence="1" key="2">
    <citation type="journal article" date="2022" name="New Phytol.">
        <title>Evolutionary transition to the ectomycorrhizal habit in the genomes of a hyperdiverse lineage of mushroom-forming fungi.</title>
        <authorList>
            <person name="Looney B."/>
            <person name="Miyauchi S."/>
            <person name="Morin E."/>
            <person name="Drula E."/>
            <person name="Courty P.E."/>
            <person name="Kohler A."/>
            <person name="Kuo A."/>
            <person name="LaButti K."/>
            <person name="Pangilinan J."/>
            <person name="Lipzen A."/>
            <person name="Riley R."/>
            <person name="Andreopoulos W."/>
            <person name="He G."/>
            <person name="Johnson J."/>
            <person name="Nolan M."/>
            <person name="Tritt A."/>
            <person name="Barry K.W."/>
            <person name="Grigoriev I.V."/>
            <person name="Nagy L.G."/>
            <person name="Hibbett D."/>
            <person name="Henrissat B."/>
            <person name="Matheny P.B."/>
            <person name="Labbe J."/>
            <person name="Martin F.M."/>
        </authorList>
    </citation>
    <scope>NUCLEOTIDE SEQUENCE</scope>
    <source>
        <strain evidence="1">HHB10654</strain>
    </source>
</reference>
<proteinExistence type="predicted"/>
<reference evidence="1" key="1">
    <citation type="submission" date="2021-03" db="EMBL/GenBank/DDBJ databases">
        <authorList>
            <consortium name="DOE Joint Genome Institute"/>
            <person name="Ahrendt S."/>
            <person name="Looney B.P."/>
            <person name="Miyauchi S."/>
            <person name="Morin E."/>
            <person name="Drula E."/>
            <person name="Courty P.E."/>
            <person name="Chicoki N."/>
            <person name="Fauchery L."/>
            <person name="Kohler A."/>
            <person name="Kuo A."/>
            <person name="Labutti K."/>
            <person name="Pangilinan J."/>
            <person name="Lipzen A."/>
            <person name="Riley R."/>
            <person name="Andreopoulos W."/>
            <person name="He G."/>
            <person name="Johnson J."/>
            <person name="Barry K.W."/>
            <person name="Grigoriev I.V."/>
            <person name="Nagy L."/>
            <person name="Hibbett D."/>
            <person name="Henrissat B."/>
            <person name="Matheny P.B."/>
            <person name="Labbe J."/>
            <person name="Martin F."/>
        </authorList>
    </citation>
    <scope>NUCLEOTIDE SEQUENCE</scope>
    <source>
        <strain evidence="1">HHB10654</strain>
    </source>
</reference>
<name>A0ACB8T6A4_9AGAM</name>
<sequence length="103" mass="10397">MFCTLNFATIAAHNGASVFECWAIVPGFATSSEAGIAGADILQLGNLANATFVAFMSGLAHVTLPNSTADAWIAGGEQGLILAVDTASVSTYGHNALSPDSHG</sequence>
<evidence type="ECO:0000313" key="2">
    <source>
        <dbReference type="Proteomes" id="UP000814140"/>
    </source>
</evidence>
<keyword evidence="2" id="KW-1185">Reference proteome</keyword>
<accession>A0ACB8T6A4</accession>
<organism evidence="1 2">
    <name type="scientific">Artomyces pyxidatus</name>
    <dbReference type="NCBI Taxonomy" id="48021"/>
    <lineage>
        <taxon>Eukaryota</taxon>
        <taxon>Fungi</taxon>
        <taxon>Dikarya</taxon>
        <taxon>Basidiomycota</taxon>
        <taxon>Agaricomycotina</taxon>
        <taxon>Agaricomycetes</taxon>
        <taxon>Russulales</taxon>
        <taxon>Auriscalpiaceae</taxon>
        <taxon>Artomyces</taxon>
    </lineage>
</organism>
<gene>
    <name evidence="1" type="ORF">BV25DRAFT_1914449</name>
</gene>
<evidence type="ECO:0000313" key="1">
    <source>
        <dbReference type="EMBL" id="KAI0064229.1"/>
    </source>
</evidence>
<dbReference type="Proteomes" id="UP000814140">
    <property type="component" value="Unassembled WGS sequence"/>
</dbReference>
<comment type="caution">
    <text evidence="1">The sequence shown here is derived from an EMBL/GenBank/DDBJ whole genome shotgun (WGS) entry which is preliminary data.</text>
</comment>